<accession>A0AB74KLD8</accession>
<dbReference type="RefSeq" id="WP_000632070.1">
    <property type="nucleotide sequence ID" value="NZ_VAPN01000005.1"/>
</dbReference>
<dbReference type="GO" id="GO:0016491">
    <property type="term" value="F:oxidoreductase activity"/>
    <property type="evidence" value="ECO:0007669"/>
    <property type="project" value="UniProtKB-KW"/>
</dbReference>
<feature type="region of interest" description="Disordered" evidence="5">
    <location>
        <begin position="469"/>
        <end position="527"/>
    </location>
</feature>
<dbReference type="InterPro" id="IPR017900">
    <property type="entry name" value="4Fe4S_Fe_S_CS"/>
</dbReference>
<dbReference type="SMART" id="SM00929">
    <property type="entry name" value="NADH-G_4Fe-4S_3"/>
    <property type="match status" value="1"/>
</dbReference>
<keyword evidence="10" id="KW-0560">Oxidoreductase</keyword>
<dbReference type="PROSITE" id="PS51839">
    <property type="entry name" value="4FE4S_HC3"/>
    <property type="match status" value="1"/>
</dbReference>
<dbReference type="SUPFAM" id="SSF54862">
    <property type="entry name" value="4Fe-4S ferredoxins"/>
    <property type="match status" value="1"/>
</dbReference>
<evidence type="ECO:0000256" key="4">
    <source>
        <dbReference type="ARBA" id="ARBA00023014"/>
    </source>
</evidence>
<dbReference type="InterPro" id="IPR001041">
    <property type="entry name" value="2Fe-2S_ferredoxin-type"/>
</dbReference>
<sequence>MITMNINGKIIECQEGQSVLEAARSAGIYIPTICYLSGCSPTVACKMCMVEMDGKRIYSCNTKAKNNATILTNTPTLMDERKSIMQTYDVNHPLECGVCDKSGECELQDMTHLTGVEHQPYAVADDFKALDSWAKALYDPNLCIMCERCVTTCKDNVGENNLKATKADLHAPDKFKDSMSKDAFSVWSRKQKGIISFVGSVPCYDCGECIAVCPVGALSYKDFAYTANAWELKKIHSTCSHCSAGCLISYDVRHFDTLGEESKIFRVLNDFYHNPICGAGRFAFDVSSSPKGSANLKEAQNALKECEAVRIGGDITNEEAFLIERLRKELDFKIYNQEAYHFQQFLKVLGEVKRPSIEEIKTSHLVVTIGSSIKTENPLVRYAINNALKLNKASLIAMHPIKDNALANLCRSSFCITHEVGAEEILLGMLLKMLNIESAALKSLEDSKQNIVDEVALKALEEERKKALEQAEQGCSIGENKEETATPKENKEEDKTEATTPKENQEEAAAPKEEDQEENKTEVKEEKIEVPTKTTYLLLEEAGINLETYEKILALLQKSNNTLLVVGEEIYSHKQAHNIAKMLRLLAQKSAIKLILIPPSANALGIASICQLSEEVFEHEKIVGIRAQGDFTINSDDRVFGKDALSKVDFILPSLNQLEGTITNVEGRVLPLKPALRFEGYDLSDIMQGFGFVEENLTECTHKLPTEAGFKAIEFDCLTNYFTNDRVNHRGYLLGTSHFEKSAKECETIECEPIKPLKEKIAFNAYLKYPETQFNNATHKSENLQLKAGVYVSKAFLKKLNKEVGQNITLFKEEEELTGVLYLDESLDQEVFVISPSLLKNHSGFFREGVFDSVDLKEQA</sequence>
<keyword evidence="2" id="KW-0479">Metal-binding</keyword>
<protein>
    <submittedName>
        <fullName evidence="10">NADH-quinone oxidoreductase subunit G</fullName>
        <ecNumber evidence="10">1.6.5.11</ecNumber>
    </submittedName>
</protein>
<dbReference type="InterPro" id="IPR006963">
    <property type="entry name" value="Mopterin_OxRdtase_4Fe-4S_dom"/>
</dbReference>
<dbReference type="PANTHER" id="PTHR24960:SF84">
    <property type="entry name" value="HYDROGENASE SUBUNIT"/>
    <property type="match status" value="1"/>
</dbReference>
<dbReference type="GO" id="GO:0046872">
    <property type="term" value="F:metal ion binding"/>
    <property type="evidence" value="ECO:0007669"/>
    <property type="project" value="UniProtKB-KW"/>
</dbReference>
<dbReference type="CDD" id="cd00207">
    <property type="entry name" value="fer2"/>
    <property type="match status" value="1"/>
</dbReference>
<evidence type="ECO:0000256" key="1">
    <source>
        <dbReference type="ARBA" id="ARBA00022485"/>
    </source>
</evidence>
<feature type="domain" description="4Fe-4S His(Cys)3-ligated-type" evidence="9">
    <location>
        <begin position="76"/>
        <end position="115"/>
    </location>
</feature>
<feature type="compositionally biased region" description="Basic and acidic residues" evidence="5">
    <location>
        <begin position="479"/>
        <end position="497"/>
    </location>
</feature>
<dbReference type="SUPFAM" id="SSF53706">
    <property type="entry name" value="Formate dehydrogenase/DMSO reductase, domains 1-3"/>
    <property type="match status" value="1"/>
</dbReference>
<dbReference type="InterPro" id="IPR017896">
    <property type="entry name" value="4Fe4S_Fe-S-bd"/>
</dbReference>
<evidence type="ECO:0000256" key="5">
    <source>
        <dbReference type="SAM" id="MobiDB-lite"/>
    </source>
</evidence>
<comment type="caution">
    <text evidence="10">The sequence shown here is derived from an EMBL/GenBank/DDBJ whole genome shotgun (WGS) entry which is preliminary data.</text>
</comment>
<dbReference type="PANTHER" id="PTHR24960">
    <property type="entry name" value="PHOTOSYSTEM I IRON-SULFUR CENTER-RELATED"/>
    <property type="match status" value="1"/>
</dbReference>
<dbReference type="PROSITE" id="PS51379">
    <property type="entry name" value="4FE4S_FER_2"/>
    <property type="match status" value="2"/>
</dbReference>
<dbReference type="EMBL" id="VAPN01000005">
    <property type="protein sequence ID" value="TLR82223.1"/>
    <property type="molecule type" value="Genomic_DNA"/>
</dbReference>
<dbReference type="NCBIfam" id="NF006305">
    <property type="entry name" value="PRK08493.1"/>
    <property type="match status" value="1"/>
</dbReference>
<reference evidence="10 11" key="1">
    <citation type="submission" date="2018-11" db="EMBL/GenBank/DDBJ databases">
        <title>The project aimed at sequencing of H. pylori N6 laboratory stock and two of its isogenic mutants deficient in activity of a serine protease HtrA in order to find the possible suppressor mutations.</title>
        <authorList>
            <person name="Strapagiel D."/>
            <person name="Lach J."/>
            <person name="Zarzecka U."/>
            <person name="Backert S."/>
            <person name="Pawlik A."/>
        </authorList>
    </citation>
    <scope>NUCLEOTIDE SEQUENCE [LARGE SCALE GENOMIC DNA]</scope>
    <source>
        <strain evidence="10 11">N6</strain>
    </source>
</reference>
<evidence type="ECO:0000256" key="3">
    <source>
        <dbReference type="ARBA" id="ARBA00023004"/>
    </source>
</evidence>
<evidence type="ECO:0000259" key="6">
    <source>
        <dbReference type="PROSITE" id="PS51085"/>
    </source>
</evidence>
<feature type="compositionally biased region" description="Basic and acidic residues" evidence="5">
    <location>
        <begin position="503"/>
        <end position="527"/>
    </location>
</feature>
<evidence type="ECO:0000259" key="8">
    <source>
        <dbReference type="PROSITE" id="PS51669"/>
    </source>
</evidence>
<evidence type="ECO:0000313" key="10">
    <source>
        <dbReference type="EMBL" id="TLR82223.1"/>
    </source>
</evidence>
<dbReference type="SUPFAM" id="SSF54292">
    <property type="entry name" value="2Fe-2S ferredoxin-like"/>
    <property type="match status" value="1"/>
</dbReference>
<dbReference type="Pfam" id="PF13510">
    <property type="entry name" value="Fer2_4"/>
    <property type="match status" value="1"/>
</dbReference>
<dbReference type="Proteomes" id="UP000306692">
    <property type="component" value="Unassembled WGS sequence"/>
</dbReference>
<dbReference type="Gene3D" id="3.10.20.740">
    <property type="match status" value="1"/>
</dbReference>
<feature type="domain" description="2Fe-2S ferredoxin-type" evidence="6">
    <location>
        <begin position="1"/>
        <end position="76"/>
    </location>
</feature>
<keyword evidence="1" id="KW-0004">4Fe-4S</keyword>
<dbReference type="Pfam" id="PF10588">
    <property type="entry name" value="NADH-G_4Fe-4S_3"/>
    <property type="match status" value="1"/>
</dbReference>
<organism evidence="10 11">
    <name type="scientific">Helicobacter pylori</name>
    <name type="common">Campylobacter pylori</name>
    <dbReference type="NCBI Taxonomy" id="210"/>
    <lineage>
        <taxon>Bacteria</taxon>
        <taxon>Pseudomonadati</taxon>
        <taxon>Campylobacterota</taxon>
        <taxon>Epsilonproteobacteria</taxon>
        <taxon>Campylobacterales</taxon>
        <taxon>Helicobacteraceae</taxon>
        <taxon>Helicobacter</taxon>
    </lineage>
</organism>
<dbReference type="AlphaFoldDB" id="A0AB74KLD8"/>
<name>A0AB74KLD8_HELPX</name>
<gene>
    <name evidence="10" type="ORF">EGM89_05315</name>
</gene>
<dbReference type="InterPro" id="IPR019574">
    <property type="entry name" value="NADH_UbQ_OxRdtase_Gsu_4Fe4S-bd"/>
</dbReference>
<evidence type="ECO:0000259" key="9">
    <source>
        <dbReference type="PROSITE" id="PS51839"/>
    </source>
</evidence>
<feature type="domain" description="4Fe-4S Mo/W bis-MGD-type" evidence="8">
    <location>
        <begin position="232"/>
        <end position="291"/>
    </location>
</feature>
<evidence type="ECO:0000259" key="7">
    <source>
        <dbReference type="PROSITE" id="PS51379"/>
    </source>
</evidence>
<dbReference type="PROSITE" id="PS51669">
    <property type="entry name" value="4FE4S_MOW_BIS_MGD"/>
    <property type="match status" value="1"/>
</dbReference>
<keyword evidence="4" id="KW-0411">Iron-sulfur</keyword>
<evidence type="ECO:0000256" key="2">
    <source>
        <dbReference type="ARBA" id="ARBA00022723"/>
    </source>
</evidence>
<dbReference type="EC" id="1.6.5.11" evidence="10"/>
<dbReference type="PROSITE" id="PS51085">
    <property type="entry name" value="2FE2S_FER_2"/>
    <property type="match status" value="1"/>
</dbReference>
<dbReference type="Gene3D" id="3.30.70.20">
    <property type="match status" value="1"/>
</dbReference>
<feature type="domain" description="4Fe-4S ferredoxin-type" evidence="7">
    <location>
        <begin position="193"/>
        <end position="223"/>
    </location>
</feature>
<keyword evidence="3" id="KW-0408">Iron</keyword>
<proteinExistence type="predicted"/>
<feature type="domain" description="4Fe-4S ferredoxin-type" evidence="7">
    <location>
        <begin position="134"/>
        <end position="163"/>
    </location>
</feature>
<dbReference type="GO" id="GO:0051539">
    <property type="term" value="F:4 iron, 4 sulfur cluster binding"/>
    <property type="evidence" value="ECO:0007669"/>
    <property type="project" value="UniProtKB-KW"/>
</dbReference>
<dbReference type="InterPro" id="IPR036010">
    <property type="entry name" value="2Fe-2S_ferredoxin-like_sf"/>
</dbReference>
<evidence type="ECO:0000313" key="11">
    <source>
        <dbReference type="Proteomes" id="UP000306692"/>
    </source>
</evidence>
<dbReference type="PROSITE" id="PS00198">
    <property type="entry name" value="4FE4S_FER_1"/>
    <property type="match status" value="1"/>
</dbReference>
<dbReference type="SMART" id="SM00926">
    <property type="entry name" value="Molybdop_Fe4S4"/>
    <property type="match status" value="1"/>
</dbReference>
<dbReference type="InterPro" id="IPR050157">
    <property type="entry name" value="PSI_iron-sulfur_center"/>
</dbReference>